<dbReference type="RefSeq" id="WP_051803730.1">
    <property type="nucleotide sequence ID" value="NZ_FOIX01000004.1"/>
</dbReference>
<dbReference type="InterPro" id="IPR026444">
    <property type="entry name" value="Secre_tail"/>
</dbReference>
<dbReference type="Pfam" id="PF01483">
    <property type="entry name" value="P_proprotein"/>
    <property type="match status" value="1"/>
</dbReference>
<feature type="domain" description="P/Homo B" evidence="4">
    <location>
        <begin position="649"/>
        <end position="808"/>
    </location>
</feature>
<dbReference type="Gene3D" id="3.40.390.10">
    <property type="entry name" value="Collagenase (Catalytic Domain)"/>
    <property type="match status" value="1"/>
</dbReference>
<dbReference type="InterPro" id="IPR024079">
    <property type="entry name" value="MetalloPept_cat_dom_sf"/>
</dbReference>
<dbReference type="InterPro" id="IPR008979">
    <property type="entry name" value="Galactose-bd-like_sf"/>
</dbReference>
<evidence type="ECO:0000256" key="3">
    <source>
        <dbReference type="ARBA" id="ARBA00022801"/>
    </source>
</evidence>
<dbReference type="SUPFAM" id="SSF55486">
    <property type="entry name" value="Metalloproteases ('zincins'), catalytic domain"/>
    <property type="match status" value="1"/>
</dbReference>
<evidence type="ECO:0000313" key="5">
    <source>
        <dbReference type="EMBL" id="VEH99287.1"/>
    </source>
</evidence>
<keyword evidence="2" id="KW-0732">Signal</keyword>
<reference evidence="5 6" key="1">
    <citation type="submission" date="2018-12" db="EMBL/GenBank/DDBJ databases">
        <authorList>
            <consortium name="Pathogen Informatics"/>
        </authorList>
    </citation>
    <scope>NUCLEOTIDE SEQUENCE [LARGE SCALE GENOMIC DNA]</scope>
    <source>
        <strain evidence="5 6">NCTC13489</strain>
    </source>
</reference>
<dbReference type="Proteomes" id="UP000270036">
    <property type="component" value="Chromosome"/>
</dbReference>
<evidence type="ECO:0000313" key="6">
    <source>
        <dbReference type="Proteomes" id="UP000270036"/>
    </source>
</evidence>
<organism evidence="5 6">
    <name type="scientific">Kaistella antarctica</name>
    <dbReference type="NCBI Taxonomy" id="266748"/>
    <lineage>
        <taxon>Bacteria</taxon>
        <taxon>Pseudomonadati</taxon>
        <taxon>Bacteroidota</taxon>
        <taxon>Flavobacteriia</taxon>
        <taxon>Flavobacteriales</taxon>
        <taxon>Weeksellaceae</taxon>
        <taxon>Chryseobacterium group</taxon>
        <taxon>Kaistella</taxon>
    </lineage>
</organism>
<dbReference type="PROSITE" id="PS51829">
    <property type="entry name" value="P_HOMO_B"/>
    <property type="match status" value="1"/>
</dbReference>
<dbReference type="NCBIfam" id="TIGR04183">
    <property type="entry name" value="Por_Secre_tail"/>
    <property type="match status" value="1"/>
</dbReference>
<dbReference type="GO" id="GO:0006508">
    <property type="term" value="P:proteolysis"/>
    <property type="evidence" value="ECO:0007669"/>
    <property type="project" value="UniProtKB-KW"/>
</dbReference>
<dbReference type="InterPro" id="IPR002884">
    <property type="entry name" value="P_dom"/>
</dbReference>
<dbReference type="EMBL" id="LR134441">
    <property type="protein sequence ID" value="VEH99287.1"/>
    <property type="molecule type" value="Genomic_DNA"/>
</dbReference>
<evidence type="ECO:0000256" key="2">
    <source>
        <dbReference type="ARBA" id="ARBA00022729"/>
    </source>
</evidence>
<dbReference type="KEGG" id="cant:NCTC13489_01459"/>
<protein>
    <submittedName>
        <fullName evidence="5">Por secretion system C-terminal sorting domain</fullName>
    </submittedName>
</protein>
<dbReference type="SUPFAM" id="SSF49785">
    <property type="entry name" value="Galactose-binding domain-like"/>
    <property type="match status" value="1"/>
</dbReference>
<dbReference type="AlphaFoldDB" id="A0A448NR65"/>
<dbReference type="Gene3D" id="2.60.120.260">
    <property type="entry name" value="Galactose-binding domain-like"/>
    <property type="match status" value="1"/>
</dbReference>
<accession>A0A448NR65</accession>
<keyword evidence="1" id="KW-0645">Protease</keyword>
<evidence type="ECO:0000259" key="4">
    <source>
        <dbReference type="PROSITE" id="PS51829"/>
    </source>
</evidence>
<proteinExistence type="predicted"/>
<sequence length="892" mass="95724">MKNLVLLLFLSVPVFGFSQWSKTLLQTQQRVNEGHTDTASKELYTLDANKLVTTLKGAPTRNAGQKGIIMTLPNMQGKMEKFEVWELSNMAPDLQAKYTDIKSYVGSSKDDSTAYLRFSVSPQGFSSLVLRAGISEYIEPYTTDAKTYVVFDSTMKKKSATDQPFECEVKENAEHGSQGTITNNKLVGSNTFRLALSCTGEYSQYILTRAGTPVGATDAEKIAVVLGAMNASMTRLNGVYEKDLSLHYNLISETEALIFLNAATDPYAAGGGPDVANTGINSALGPNARTLYDLGHLIDKKPANGAAYLGVICGSASVQKAGGWTAHNIPVGATFDIDYVAHEMGHQMGAGHSYTFSTTQQSQKVEPGSGSTIMAYTGIVGNLDVQYNSHDNFHYSSISQIKSKINSVACGTNVPYTLLPPNLDAGPNYVIPHTTPYVVRATTTDTNNASYTYTFEQIDQADAAQMGALSYTYLTKPSGPNFRALPQTTQPYRYFPNFNTVLAGVNTTRWESLNSNARDLNFGVVLRNSNPLEPNIAQDAMKVTVNASAGPFKVTAPIFGQSLSSGNTFTITWDVANTTLPPVSTANVNIKLSKDGGLTFTTLLANTANDGSESVTLPTGSSASNAYIIIEAVNNIYYAVSPSFVIDYAVSGESCATYTYSGPAVTITDSPGGGGISSPKIEIPLNIPDSGVITKLTVSPNITHGNLTQLSFGIESPVGSSALLMHHQCSSSGINATFTDEAGTLTCGNPVSGNSKPFETLTIFKGHDSQGTWKLFASDNSPNVVGTVNSWSLNVCTRDESFLGTTENKNLFEDIKIYPNPSNGNFFVKTKKLTGKVETSIFDLSGKKVYSSVNNQSTEQTTKEYNLNLPKGVYIVSVKSDKGAYTQKLIIK</sequence>
<dbReference type="GO" id="GO:0008237">
    <property type="term" value="F:metallopeptidase activity"/>
    <property type="evidence" value="ECO:0007669"/>
    <property type="project" value="InterPro"/>
</dbReference>
<evidence type="ECO:0000256" key="1">
    <source>
        <dbReference type="ARBA" id="ARBA00022670"/>
    </source>
</evidence>
<name>A0A448NR65_9FLAO</name>
<dbReference type="GO" id="GO:0004252">
    <property type="term" value="F:serine-type endopeptidase activity"/>
    <property type="evidence" value="ECO:0007669"/>
    <property type="project" value="InterPro"/>
</dbReference>
<dbReference type="Pfam" id="PF13583">
    <property type="entry name" value="Reprolysin_4"/>
    <property type="match status" value="1"/>
</dbReference>
<gene>
    <name evidence="5" type="ORF">NCTC13489_01459</name>
</gene>
<dbReference type="Pfam" id="PF18962">
    <property type="entry name" value="Por_Secre_tail"/>
    <property type="match status" value="1"/>
</dbReference>
<keyword evidence="3" id="KW-0378">Hydrolase</keyword>
<dbReference type="OrthoDB" id="9792152at2"/>